<dbReference type="Pfam" id="PF01872">
    <property type="entry name" value="RibD_C"/>
    <property type="match status" value="1"/>
</dbReference>
<dbReference type="Proteomes" id="UP000305929">
    <property type="component" value="Unassembled WGS sequence"/>
</dbReference>
<sequence>MHRGPAGSPHLMNAMTDSSRRLVQTALVSLNGVIGEPLRWAGPYFGPGSAQHSLEVLRRSGAMLMGRGTYELFSGQWPAATGPYAEHINAMKKYVFSSTLQEADWSNTSVVADDPAQAVAALKNTPGGDLIVYGHGRFGQTLWDAGLVDELTLTVVPVVVDGAPYHRPGALPRSWELVGVGPGHDPGLAVLTYRPVRPERVGSGS</sequence>
<protein>
    <submittedName>
        <fullName evidence="2">Dihydrofolate reductase</fullName>
    </submittedName>
</protein>
<evidence type="ECO:0000259" key="1">
    <source>
        <dbReference type="Pfam" id="PF01872"/>
    </source>
</evidence>
<proteinExistence type="predicted"/>
<dbReference type="EMBL" id="SZNQ01000001">
    <property type="protein sequence ID" value="TKS98931.1"/>
    <property type="molecule type" value="Genomic_DNA"/>
</dbReference>
<dbReference type="GO" id="GO:0008703">
    <property type="term" value="F:5-amino-6-(5-phosphoribosylamino)uracil reductase activity"/>
    <property type="evidence" value="ECO:0007669"/>
    <property type="project" value="InterPro"/>
</dbReference>
<evidence type="ECO:0000313" key="2">
    <source>
        <dbReference type="EMBL" id="TKS98931.1"/>
    </source>
</evidence>
<dbReference type="PANTHER" id="PTHR38011:SF11">
    <property type="entry name" value="2,5-DIAMINO-6-RIBOSYLAMINO-4(3H)-PYRIMIDINONE 5'-PHOSPHATE REDUCTASE"/>
    <property type="match status" value="1"/>
</dbReference>
<dbReference type="PANTHER" id="PTHR38011">
    <property type="entry name" value="DIHYDROFOLATE REDUCTASE FAMILY PROTEIN (AFU_ORTHOLOGUE AFUA_8G06820)"/>
    <property type="match status" value="1"/>
</dbReference>
<evidence type="ECO:0000313" key="3">
    <source>
        <dbReference type="Proteomes" id="UP000305929"/>
    </source>
</evidence>
<dbReference type="InterPro" id="IPR024072">
    <property type="entry name" value="DHFR-like_dom_sf"/>
</dbReference>
<dbReference type="SUPFAM" id="SSF53597">
    <property type="entry name" value="Dihydrofolate reductase-like"/>
    <property type="match status" value="1"/>
</dbReference>
<dbReference type="InterPro" id="IPR002734">
    <property type="entry name" value="RibDG_C"/>
</dbReference>
<feature type="domain" description="Bacterial bifunctional deaminase-reductase C-terminal" evidence="1">
    <location>
        <begin position="27"/>
        <end position="165"/>
    </location>
</feature>
<name>A0A4U5WCL3_STRLS</name>
<dbReference type="Gene3D" id="3.40.430.10">
    <property type="entry name" value="Dihydrofolate Reductase, subunit A"/>
    <property type="match status" value="1"/>
</dbReference>
<comment type="caution">
    <text evidence="2">The sequence shown here is derived from an EMBL/GenBank/DDBJ whole genome shotgun (WGS) entry which is preliminary data.</text>
</comment>
<dbReference type="AlphaFoldDB" id="A0A4U5WCL3"/>
<dbReference type="GO" id="GO:0009231">
    <property type="term" value="P:riboflavin biosynthetic process"/>
    <property type="evidence" value="ECO:0007669"/>
    <property type="project" value="InterPro"/>
</dbReference>
<accession>A0A4U5WCL3</accession>
<dbReference type="InterPro" id="IPR050765">
    <property type="entry name" value="Riboflavin_Biosynth_HTPR"/>
</dbReference>
<gene>
    <name evidence="2" type="ORF">E4U91_01500</name>
</gene>
<keyword evidence="3" id="KW-1185">Reference proteome</keyword>
<reference evidence="2 3" key="1">
    <citation type="submission" date="2019-04" db="EMBL/GenBank/DDBJ databases">
        <title>Streptomyces lasaliensis sp. nov., an Actinomycete isolated from soil which produces the polyether antibiotic lasalocid.</title>
        <authorList>
            <person name="Erwin G."/>
            <person name="Haber C."/>
        </authorList>
    </citation>
    <scope>NUCLEOTIDE SEQUENCE [LARGE SCALE GENOMIC DNA]</scope>
    <source>
        <strain evidence="2 3">X-537</strain>
    </source>
</reference>
<dbReference type="OrthoDB" id="3471694at2"/>
<organism evidence="2 3">
    <name type="scientific">Streptomyces lasalocidi</name>
    <name type="common">Streptomyces lasaliensis</name>
    <dbReference type="NCBI Taxonomy" id="324833"/>
    <lineage>
        <taxon>Bacteria</taxon>
        <taxon>Bacillati</taxon>
        <taxon>Actinomycetota</taxon>
        <taxon>Actinomycetes</taxon>
        <taxon>Kitasatosporales</taxon>
        <taxon>Streptomycetaceae</taxon>
        <taxon>Streptomyces</taxon>
    </lineage>
</organism>